<dbReference type="SUPFAM" id="SSF54665">
    <property type="entry name" value="CO dehydrogenase molybdoprotein N-domain-like"/>
    <property type="match status" value="1"/>
</dbReference>
<evidence type="ECO:0000259" key="3">
    <source>
        <dbReference type="SMART" id="SM01008"/>
    </source>
</evidence>
<reference evidence="4 5" key="1">
    <citation type="journal article" date="2019" name="Int. J. Syst. Evol. Microbiol.">
        <title>The Global Catalogue of Microorganisms (GCM) 10K type strain sequencing project: providing services to taxonomists for standard genome sequencing and annotation.</title>
        <authorList>
            <consortium name="The Broad Institute Genomics Platform"/>
            <consortium name="The Broad Institute Genome Sequencing Center for Infectious Disease"/>
            <person name="Wu L."/>
            <person name="Ma J."/>
        </authorList>
    </citation>
    <scope>NUCLEOTIDE SEQUENCE [LARGE SCALE GENOMIC DNA]</scope>
    <source>
        <strain evidence="4 5">JCM 16221</strain>
    </source>
</reference>
<dbReference type="PANTHER" id="PTHR11908">
    <property type="entry name" value="XANTHINE DEHYDROGENASE"/>
    <property type="match status" value="1"/>
</dbReference>
<dbReference type="Pfam" id="PF01315">
    <property type="entry name" value="Ald_Xan_dh_C"/>
    <property type="match status" value="1"/>
</dbReference>
<keyword evidence="5" id="KW-1185">Reference proteome</keyword>
<protein>
    <submittedName>
        <fullName evidence="4">Xanthine dehydrogenase family protein molybdopterin-binding subunit</fullName>
    </submittedName>
</protein>
<dbReference type="InterPro" id="IPR036856">
    <property type="entry name" value="Ald_Oxase/Xan_DH_a/b_sf"/>
</dbReference>
<dbReference type="Gene3D" id="3.90.1170.50">
    <property type="entry name" value="Aldehyde oxidase/xanthine dehydrogenase, a/b hammerhead"/>
    <property type="match status" value="1"/>
</dbReference>
<evidence type="ECO:0000256" key="2">
    <source>
        <dbReference type="ARBA" id="ARBA00023002"/>
    </source>
</evidence>
<dbReference type="InterPro" id="IPR037165">
    <property type="entry name" value="AldOxase/xan_DH_Mopterin-bd_sf"/>
</dbReference>
<dbReference type="Pfam" id="PF20256">
    <property type="entry name" value="MoCoBD_2"/>
    <property type="match status" value="1"/>
</dbReference>
<name>A0ABN3G9Y8_9PSEU</name>
<evidence type="ECO:0000256" key="1">
    <source>
        <dbReference type="ARBA" id="ARBA00022505"/>
    </source>
</evidence>
<comment type="caution">
    <text evidence="4">The sequence shown here is derived from an EMBL/GenBank/DDBJ whole genome shotgun (WGS) entry which is preliminary data.</text>
</comment>
<proteinExistence type="predicted"/>
<dbReference type="InterPro" id="IPR000674">
    <property type="entry name" value="Ald_Oxase/Xan_DH_a/b"/>
</dbReference>
<keyword evidence="2" id="KW-0560">Oxidoreductase</keyword>
<dbReference type="RefSeq" id="WP_344130706.1">
    <property type="nucleotide sequence ID" value="NZ_BAAARA010000008.1"/>
</dbReference>
<accession>A0ABN3G9Y8</accession>
<dbReference type="SMART" id="SM01008">
    <property type="entry name" value="Ald_Xan_dh_C"/>
    <property type="match status" value="1"/>
</dbReference>
<feature type="domain" description="Aldehyde oxidase/xanthine dehydrogenase a/b hammerhead" evidence="3">
    <location>
        <begin position="12"/>
        <end position="120"/>
    </location>
</feature>
<dbReference type="InterPro" id="IPR008274">
    <property type="entry name" value="AldOxase/xan_DH_MoCoBD1"/>
</dbReference>
<evidence type="ECO:0000313" key="4">
    <source>
        <dbReference type="EMBL" id="GAA2347295.1"/>
    </source>
</evidence>
<keyword evidence="1" id="KW-0500">Molybdenum</keyword>
<dbReference type="Proteomes" id="UP001501218">
    <property type="component" value="Unassembled WGS sequence"/>
</dbReference>
<dbReference type="InterPro" id="IPR046867">
    <property type="entry name" value="AldOxase/xan_DH_MoCoBD2"/>
</dbReference>
<dbReference type="InterPro" id="IPR016208">
    <property type="entry name" value="Ald_Oxase/xanthine_DH-like"/>
</dbReference>
<sequence length="718" mass="75520">MTARLDGPLKVTGRAKYGADHNLPGTVYGFLVLSTIANGEVEAMDVTAAKAAPGVLGVYTPFDSFDLKTPQSPVLGETWVPLQDRAVAFWGQPIGFVVAETFEQARYAAGLVEVTYLERPALTSFEEGLDAAEPSPREDEVVLADGVESIEDAIASSPVVVDATYRTAAQNHAAMEPHSAVAVWEDGELTVHSGSQSSSMQANELATALDVDVSKVHAVNPYVGGAFGGKGRTATPAFLAAAAARLLDRPVKAALTREQVFTATAGRAATRQSITLGAERDGTLIALRHDSVCTTDIDRSFVEPTSHATSAEWYATPNLAVSQKIMPLNVPKTTFMRAPGEAPGSFALESAIDELAVELGVDPIELRRRNNSAAPPGKDLQWSSKHLDECFSLGAREFGWADRAPSGRTEGDWQVGMGVATAMFPALRFPAQVEIRLGDDDTAVVSTSGADPGTGLLTVMAMVGAESLDIPPERVTPRLGDSAFPEGGMSGGSTGTASTSTAIMAAATEATDALLALATRPGAPFAGEEVSYADGRIFGEEGRTMAFGELLRELGRESLTVTGSSAPGEELTKHSFSSFGAQFVEVKVHRWTREIRVSRMLGVFDSGRIINPQPARSQAVGGMIWGLSAALHEELAIEDSGRTANGDLASYLVPVNADIPDVDVHFVNYPDTLHNSVGAKGLGEIGTVGVAAAVANAVYNATGIRVRKTPITIEDLLD</sequence>
<evidence type="ECO:0000313" key="5">
    <source>
        <dbReference type="Proteomes" id="UP001501218"/>
    </source>
</evidence>
<organism evidence="4 5">
    <name type="scientific">Saccharopolyspora halophila</name>
    <dbReference type="NCBI Taxonomy" id="405551"/>
    <lineage>
        <taxon>Bacteria</taxon>
        <taxon>Bacillati</taxon>
        <taxon>Actinomycetota</taxon>
        <taxon>Actinomycetes</taxon>
        <taxon>Pseudonocardiales</taxon>
        <taxon>Pseudonocardiaceae</taxon>
        <taxon>Saccharopolyspora</taxon>
    </lineage>
</organism>
<dbReference type="Gene3D" id="3.30.365.10">
    <property type="entry name" value="Aldehyde oxidase/xanthine dehydrogenase, molybdopterin binding domain"/>
    <property type="match status" value="4"/>
</dbReference>
<dbReference type="Pfam" id="PF02738">
    <property type="entry name" value="MoCoBD_1"/>
    <property type="match status" value="1"/>
</dbReference>
<dbReference type="EMBL" id="BAAARA010000008">
    <property type="protein sequence ID" value="GAA2347295.1"/>
    <property type="molecule type" value="Genomic_DNA"/>
</dbReference>
<dbReference type="PANTHER" id="PTHR11908:SF132">
    <property type="entry name" value="ALDEHYDE OXIDASE 1-RELATED"/>
    <property type="match status" value="1"/>
</dbReference>
<dbReference type="SUPFAM" id="SSF56003">
    <property type="entry name" value="Molybdenum cofactor-binding domain"/>
    <property type="match status" value="1"/>
</dbReference>
<gene>
    <name evidence="4" type="ORF">GCM10009854_25430</name>
</gene>